<evidence type="ECO:0000256" key="1">
    <source>
        <dbReference type="SAM" id="MobiDB-lite"/>
    </source>
</evidence>
<proteinExistence type="predicted"/>
<dbReference type="InterPro" id="IPR003607">
    <property type="entry name" value="HD/PDEase_dom"/>
</dbReference>
<dbReference type="PANTHER" id="PTHR11373">
    <property type="entry name" value="DEOXYNUCLEOSIDE TRIPHOSPHATE TRIPHOSPHOHYDROLASE"/>
    <property type="match status" value="1"/>
</dbReference>
<protein>
    <recommendedName>
        <fullName evidence="2">HD/PDEase domain-containing protein</fullName>
    </recommendedName>
</protein>
<dbReference type="CDD" id="cd00077">
    <property type="entry name" value="HDc"/>
    <property type="match status" value="1"/>
</dbReference>
<dbReference type="InterPro" id="IPR050135">
    <property type="entry name" value="dGTPase-like"/>
</dbReference>
<dbReference type="EMBL" id="FNXT01000305">
    <property type="protein sequence ID" value="SZX63333.1"/>
    <property type="molecule type" value="Genomic_DNA"/>
</dbReference>
<dbReference type="GO" id="GO:0005634">
    <property type="term" value="C:nucleus"/>
    <property type="evidence" value="ECO:0007669"/>
    <property type="project" value="TreeGrafter"/>
</dbReference>
<evidence type="ECO:0000259" key="2">
    <source>
        <dbReference type="SMART" id="SM00471"/>
    </source>
</evidence>
<dbReference type="AlphaFoldDB" id="A0A383VEE8"/>
<dbReference type="Gene3D" id="1.10.3210.10">
    <property type="entry name" value="Hypothetical protein af1432"/>
    <property type="match status" value="1"/>
</dbReference>
<organism evidence="3 4">
    <name type="scientific">Tetradesmus obliquus</name>
    <name type="common">Green alga</name>
    <name type="synonym">Acutodesmus obliquus</name>
    <dbReference type="NCBI Taxonomy" id="3088"/>
    <lineage>
        <taxon>Eukaryota</taxon>
        <taxon>Viridiplantae</taxon>
        <taxon>Chlorophyta</taxon>
        <taxon>core chlorophytes</taxon>
        <taxon>Chlorophyceae</taxon>
        <taxon>CS clade</taxon>
        <taxon>Sphaeropleales</taxon>
        <taxon>Scenedesmaceae</taxon>
        <taxon>Tetradesmus</taxon>
    </lineage>
</organism>
<evidence type="ECO:0000313" key="4">
    <source>
        <dbReference type="Proteomes" id="UP000256970"/>
    </source>
</evidence>
<dbReference type="Gene3D" id="3.30.70.2760">
    <property type="match status" value="1"/>
</dbReference>
<dbReference type="PANTHER" id="PTHR11373:SF4">
    <property type="entry name" value="DEOXYNUCLEOSIDE TRIPHOSPHATE TRIPHOSPHOHYDROLASE SAMHD1"/>
    <property type="match status" value="1"/>
</dbReference>
<dbReference type="SUPFAM" id="SSF109604">
    <property type="entry name" value="HD-domain/PDEase-like"/>
    <property type="match status" value="1"/>
</dbReference>
<dbReference type="GO" id="GO:0008832">
    <property type="term" value="F:dGTPase activity"/>
    <property type="evidence" value="ECO:0007669"/>
    <property type="project" value="TreeGrafter"/>
</dbReference>
<dbReference type="STRING" id="3088.A0A383VEE8"/>
<accession>A0A383VEE8</accession>
<feature type="region of interest" description="Disordered" evidence="1">
    <location>
        <begin position="526"/>
        <end position="551"/>
    </location>
</feature>
<reference evidence="3 4" key="1">
    <citation type="submission" date="2016-10" db="EMBL/GenBank/DDBJ databases">
        <authorList>
            <person name="Cai Z."/>
        </authorList>
    </citation>
    <scope>NUCLEOTIDE SEQUENCE [LARGE SCALE GENOMIC DNA]</scope>
</reference>
<dbReference type="Proteomes" id="UP000256970">
    <property type="component" value="Unassembled WGS sequence"/>
</dbReference>
<gene>
    <name evidence="3" type="ORF">BQ4739_LOCUS3890</name>
</gene>
<dbReference type="SMART" id="SM00471">
    <property type="entry name" value="HDc"/>
    <property type="match status" value="1"/>
</dbReference>
<name>A0A383VEE8_TETOB</name>
<dbReference type="GO" id="GO:0006203">
    <property type="term" value="P:dGTP catabolic process"/>
    <property type="evidence" value="ECO:0007669"/>
    <property type="project" value="TreeGrafter"/>
</dbReference>
<keyword evidence="4" id="KW-1185">Reference proteome</keyword>
<dbReference type="InterPro" id="IPR006674">
    <property type="entry name" value="HD_domain"/>
</dbReference>
<feature type="region of interest" description="Disordered" evidence="1">
    <location>
        <begin position="623"/>
        <end position="716"/>
    </location>
</feature>
<dbReference type="Pfam" id="PF01966">
    <property type="entry name" value="HD"/>
    <property type="match status" value="1"/>
</dbReference>
<sequence length="716" mass="78230">MSGSDRSGSPQFMASQEYQYGEARRKKTFNDNIHGHITLHRAAVAIIDTPEFQRLRNLKQLGLTYYIFPGASHNRFEHSIGVGHLATEWGRHLIGSRGGPGPDGWALRNFEPEDRRHLTILQLAVSSTTAGSSCSNFEPEDRRHLTILQLAGLCHDLGHGPFSHVFEKELLPKLFPGNPQVVKEWHHETMSNKIFDYITSGDSGNDIDLGVLAGLDGSDMQLVKALMHGSANPAADYPSAPWLFDIVANKRNGIDVDKFDYLLRDSKMCGVAVQLDQARLMKLSRLDRAKEQVIFKMTEYGNIATGLFGSRAEMHRRVYTHQKVKAVEFMVCEALALAQAPLGLREAVENTADISLYLNLDDSLLPRLQALRLHPHDEHYEAVQQAQELMRQMARRQLYKFVQEVTLTPAARRMYAGMPTAEEVIGYQSSAKFDGVQLRAQDVVLCETHIDQGMKEANPMDTVLFYQTRDRDMGDRAFAMQPSDVSNMLGSVYQDKKVRVYSKNRDKTYCAALKYAFEQWANAKLKTQPPGTPWRQSRAQQQQQQQQFALPDAAAFGSSGRVSWGANCFGGSGPGLPRRGSAAAEIGSAADASGGADGNAAMEHDGVAMVLQLGSQGEQLLQVPSRKRSLTQDMQSASQQQQQQQQHGSQAGSGGGRSSCGFGSQLECDAAAADAAAAVDGRPAKQSKASSGGGRSSSSRGGAGLPGIEEDAAEGS</sequence>
<evidence type="ECO:0000313" key="3">
    <source>
        <dbReference type="EMBL" id="SZX63333.1"/>
    </source>
</evidence>
<feature type="domain" description="HD/PDEase" evidence="2">
    <location>
        <begin position="71"/>
        <end position="271"/>
    </location>
</feature>
<feature type="compositionally biased region" description="Gly residues" evidence="1">
    <location>
        <begin position="691"/>
        <end position="705"/>
    </location>
</feature>
<feature type="compositionally biased region" description="Low complexity" evidence="1">
    <location>
        <begin position="635"/>
        <end position="650"/>
    </location>
</feature>
<feature type="compositionally biased region" description="Low complexity" evidence="1">
    <location>
        <begin position="659"/>
        <end position="678"/>
    </location>
</feature>